<dbReference type="InterPro" id="IPR028127">
    <property type="entry name" value="Ripply_fam"/>
</dbReference>
<dbReference type="PANTHER" id="PTHR16770:SF3">
    <property type="entry name" value="PROTEIN RIPPLY2"/>
    <property type="match status" value="1"/>
</dbReference>
<dbReference type="GO" id="GO:0000122">
    <property type="term" value="P:negative regulation of transcription by RNA polymerase II"/>
    <property type="evidence" value="ECO:0007669"/>
    <property type="project" value="TreeGrafter"/>
</dbReference>
<dbReference type="RefSeq" id="XP_013821955.2">
    <property type="nucleotide sequence ID" value="XM_013966501.2"/>
</dbReference>
<gene>
    <name evidence="6" type="primary">RIPPLY2</name>
</gene>
<feature type="region of interest" description="Disordered" evidence="5">
    <location>
        <begin position="1"/>
        <end position="78"/>
    </location>
</feature>
<comment type="subcellular location">
    <subcellularLocation>
        <location evidence="1">Nucleus</location>
    </subcellularLocation>
</comment>
<organism evidence="6">
    <name type="scientific">Capra hircus</name>
    <name type="common">Goat</name>
    <dbReference type="NCBI Taxonomy" id="9925"/>
    <lineage>
        <taxon>Eukaryota</taxon>
        <taxon>Metazoa</taxon>
        <taxon>Chordata</taxon>
        <taxon>Craniata</taxon>
        <taxon>Vertebrata</taxon>
        <taxon>Euteleostomi</taxon>
        <taxon>Mammalia</taxon>
        <taxon>Eutheria</taxon>
        <taxon>Laurasiatheria</taxon>
        <taxon>Artiodactyla</taxon>
        <taxon>Ruminantia</taxon>
        <taxon>Pecora</taxon>
        <taxon>Bovidae</taxon>
        <taxon>Caprinae</taxon>
        <taxon>Capra</taxon>
    </lineage>
</organism>
<sequence>MEVSKRTESRSSQCAHLCRPPPAPDLQMQHRGADSGYSALAPPRAYPAPSLPPAPSRLLPSALPAPHPPRPGSAAVRSPGPRFASFLRALCSPPRRSAVFWRPWTEDGGEKEQEAPHHAVEAMPDGLGITDASGKLSQYRHPVRLFWPKSKCYDYLYQEAEALLKNFPIQATISFYEDSDSEDETEELICEN</sequence>
<reference evidence="6" key="2">
    <citation type="submission" date="2025-08" db="UniProtKB">
        <authorList>
            <consortium name="Ensembl"/>
        </authorList>
    </citation>
    <scope>IDENTIFICATION</scope>
</reference>
<reference evidence="6" key="1">
    <citation type="submission" date="2019-03" db="EMBL/GenBank/DDBJ databases">
        <title>Genome sequencing and reference-guided assembly of Black Bengal Goat (Capra hircus).</title>
        <authorList>
            <person name="Siddiki A.Z."/>
            <person name="Baten A."/>
            <person name="Billah M."/>
            <person name="Alam M.A.U."/>
            <person name="Shawrob K.S.M."/>
            <person name="Saha S."/>
            <person name="Chowdhury M."/>
            <person name="Rahman A.H."/>
            <person name="Stear M."/>
            <person name="Miah G."/>
            <person name="Das G.B."/>
            <person name="Hossain M.M."/>
            <person name="Kumkum M."/>
            <person name="Islam M.S."/>
            <person name="Mollah A.M."/>
            <person name="Ahsan A."/>
            <person name="Tusar F."/>
            <person name="Khan M.K.I."/>
        </authorList>
    </citation>
    <scope>NUCLEOTIDE SEQUENCE [LARGE SCALE GENOMIC DNA]</scope>
</reference>
<dbReference type="GO" id="GO:0005634">
    <property type="term" value="C:nucleus"/>
    <property type="evidence" value="ECO:0007669"/>
    <property type="project" value="UniProtKB-SubCell"/>
</dbReference>
<name>A0A8C2NPZ9_CAPHI</name>
<dbReference type="CTD" id="134701"/>
<dbReference type="Ensembl" id="ENSCHIT00010012087.1">
    <property type="protein sequence ID" value="ENSCHIP00010008565.1"/>
    <property type="gene ID" value="ENSCHIG00010006315.1"/>
</dbReference>
<evidence type="ECO:0000256" key="2">
    <source>
        <dbReference type="ARBA" id="ARBA00006944"/>
    </source>
</evidence>
<evidence type="ECO:0000256" key="1">
    <source>
        <dbReference type="ARBA" id="ARBA00004123"/>
    </source>
</evidence>
<evidence type="ECO:0000256" key="5">
    <source>
        <dbReference type="SAM" id="MobiDB-lite"/>
    </source>
</evidence>
<feature type="compositionally biased region" description="Pro residues" evidence="5">
    <location>
        <begin position="44"/>
        <end position="55"/>
    </location>
</feature>
<keyword evidence="4" id="KW-0539">Nucleus</keyword>
<evidence type="ECO:0000256" key="4">
    <source>
        <dbReference type="ARBA" id="ARBA00023242"/>
    </source>
</evidence>
<evidence type="ECO:0000256" key="3">
    <source>
        <dbReference type="ARBA" id="ARBA00022473"/>
    </source>
</evidence>
<dbReference type="AlphaFoldDB" id="A0A8C2NPZ9"/>
<proteinExistence type="inferred from homology"/>
<dbReference type="GO" id="GO:0009880">
    <property type="term" value="P:embryonic pattern specification"/>
    <property type="evidence" value="ECO:0007669"/>
    <property type="project" value="TreeGrafter"/>
</dbReference>
<comment type="similarity">
    <text evidence="2">Belongs to the ripply family.</text>
</comment>
<accession>A0A8C2NPZ9</accession>
<dbReference type="GeneID" id="102189679"/>
<keyword evidence="3" id="KW-0217">Developmental protein</keyword>
<dbReference type="Pfam" id="PF14998">
    <property type="entry name" value="Ripply"/>
    <property type="match status" value="1"/>
</dbReference>
<dbReference type="PANTHER" id="PTHR16770">
    <property type="entry name" value="PROTEIN RIPPLY-LIKE"/>
    <property type="match status" value="1"/>
</dbReference>
<evidence type="ECO:0000313" key="6">
    <source>
        <dbReference type="Ensembl" id="ENSCHIP00010008565.1"/>
    </source>
</evidence>
<dbReference type="KEGG" id="chx:102189679"/>
<dbReference type="OrthoDB" id="5978888at2759"/>
<protein>
    <submittedName>
        <fullName evidence="6">Ripply transcriptional repressor 2</fullName>
    </submittedName>
</protein>